<evidence type="ECO:0000313" key="3">
    <source>
        <dbReference type="Proteomes" id="UP001159363"/>
    </source>
</evidence>
<dbReference type="InterPro" id="IPR049012">
    <property type="entry name" value="Mutator_transp_dom"/>
</dbReference>
<evidence type="ECO:0000259" key="1">
    <source>
        <dbReference type="Pfam" id="PF20700"/>
    </source>
</evidence>
<gene>
    <name evidence="2" type="ORF">PR048_013972</name>
</gene>
<reference evidence="2 3" key="1">
    <citation type="submission" date="2023-02" db="EMBL/GenBank/DDBJ databases">
        <title>LHISI_Scaffold_Assembly.</title>
        <authorList>
            <person name="Stuart O.P."/>
            <person name="Cleave R."/>
            <person name="Magrath M.J.L."/>
            <person name="Mikheyev A.S."/>
        </authorList>
    </citation>
    <scope>NUCLEOTIDE SEQUENCE [LARGE SCALE GENOMIC DNA]</scope>
    <source>
        <strain evidence="2">Daus_M_001</strain>
        <tissue evidence="2">Leg muscle</tissue>
    </source>
</reference>
<keyword evidence="3" id="KW-1185">Reference proteome</keyword>
<proteinExistence type="predicted"/>
<organism evidence="2 3">
    <name type="scientific">Dryococelus australis</name>
    <dbReference type="NCBI Taxonomy" id="614101"/>
    <lineage>
        <taxon>Eukaryota</taxon>
        <taxon>Metazoa</taxon>
        <taxon>Ecdysozoa</taxon>
        <taxon>Arthropoda</taxon>
        <taxon>Hexapoda</taxon>
        <taxon>Insecta</taxon>
        <taxon>Pterygota</taxon>
        <taxon>Neoptera</taxon>
        <taxon>Polyneoptera</taxon>
        <taxon>Phasmatodea</taxon>
        <taxon>Verophasmatodea</taxon>
        <taxon>Anareolatae</taxon>
        <taxon>Phasmatidae</taxon>
        <taxon>Eurycanthinae</taxon>
        <taxon>Dryococelus</taxon>
    </lineage>
</organism>
<evidence type="ECO:0000313" key="2">
    <source>
        <dbReference type="EMBL" id="KAJ8887754.1"/>
    </source>
</evidence>
<dbReference type="EMBL" id="JARBHB010000004">
    <property type="protein sequence ID" value="KAJ8887754.1"/>
    <property type="molecule type" value="Genomic_DNA"/>
</dbReference>
<dbReference type="Proteomes" id="UP001159363">
    <property type="component" value="Chromosome X"/>
</dbReference>
<feature type="domain" description="Mutator-like transposase" evidence="1">
    <location>
        <begin position="87"/>
        <end position="186"/>
    </location>
</feature>
<comment type="caution">
    <text evidence="2">The sequence shown here is derived from an EMBL/GenBank/DDBJ whole genome shotgun (WGS) entry which is preliminary data.</text>
</comment>
<dbReference type="Pfam" id="PF20700">
    <property type="entry name" value="Mutator"/>
    <property type="match status" value="1"/>
</dbReference>
<sequence>MKLLGGGGAVSVGIGYSQVEELMSVLNIPLMARETFRRRETSMGQDCIIGAETNQLLYLGVKGKFCSMCEFAKTTDTKFKEHCMSIAQRALKYKFYIGDGDSSDYSRTKQRVPYVREVVKAECANHTVKNYRNHSHEISRNLSFPLPARRLPESRISSESRGVVQLKQDIRNGPYHVFGCHKNCREQY</sequence>
<name>A0ABQ9HUL3_9NEOP</name>
<protein>
    <recommendedName>
        <fullName evidence="1">Mutator-like transposase domain-containing protein</fullName>
    </recommendedName>
</protein>
<accession>A0ABQ9HUL3</accession>